<dbReference type="GeneID" id="10042165"/>
<dbReference type="PATRIC" id="fig|391623.17.peg.1848"/>
<dbReference type="KEGG" id="tba:TERMP_01849"/>
<sequence>MTKYLIKLKYIRPMKLLFEKEQKMAEFIPFLPIEGENKYVKGKIEGKARVFLPEFLDFARKLGFNIKGKVLEGENDENYLRLFVYAMVSQFVKSETERREIERTVMELPILALRYWASTFRNAYWEGGRKRVRRISKCFRVIYCD</sequence>
<dbReference type="RefSeq" id="WP_013468120.1">
    <property type="nucleotide sequence ID" value="NC_014804.1"/>
</dbReference>
<accession>F0LKJ0</accession>
<protein>
    <submittedName>
        <fullName evidence="1">Uncharacterized protein</fullName>
    </submittedName>
</protein>
<evidence type="ECO:0000313" key="2">
    <source>
        <dbReference type="Proteomes" id="UP000007478"/>
    </source>
</evidence>
<dbReference type="EMBL" id="CP002372">
    <property type="protein sequence ID" value="ADT84824.1"/>
    <property type="molecule type" value="Genomic_DNA"/>
</dbReference>
<organism evidence="1 2">
    <name type="scientific">Thermococcus barophilus (strain DSM 11836 / MP)</name>
    <dbReference type="NCBI Taxonomy" id="391623"/>
    <lineage>
        <taxon>Archaea</taxon>
        <taxon>Methanobacteriati</taxon>
        <taxon>Methanobacteriota</taxon>
        <taxon>Thermococci</taxon>
        <taxon>Thermococcales</taxon>
        <taxon>Thermococcaceae</taxon>
        <taxon>Thermococcus</taxon>
    </lineage>
</organism>
<evidence type="ECO:0000313" key="1">
    <source>
        <dbReference type="EMBL" id="ADT84824.1"/>
    </source>
</evidence>
<dbReference type="eggNOG" id="arCOG05795">
    <property type="taxonomic scope" value="Archaea"/>
</dbReference>
<dbReference type="Proteomes" id="UP000007478">
    <property type="component" value="Chromosome"/>
</dbReference>
<dbReference type="HOGENOM" id="CLU_1665586_0_0_2"/>
<keyword evidence="2" id="KW-1185">Reference proteome</keyword>
<dbReference type="OrthoDB" id="87890at2157"/>
<name>F0LKJ0_THEBM</name>
<gene>
    <name evidence="1" type="ordered locus">TERMP_01849</name>
</gene>
<reference evidence="1 2" key="1">
    <citation type="journal article" date="2011" name="J. Bacteriol.">
        <title>Complete genome sequence of the hyperthermophilic, piezophilic, heterotrophic, and carboxydotrophic archaeon Thermococcus barophilus MP.</title>
        <authorList>
            <person name="Vannier P."/>
            <person name="Marteinsson V.T."/>
            <person name="Fridjonsson O.H."/>
            <person name="Oger P."/>
            <person name="Jebbar M."/>
        </authorList>
    </citation>
    <scope>NUCLEOTIDE SEQUENCE [LARGE SCALE GENOMIC DNA]</scope>
    <source>
        <strain evidence="2">DSM 11836 / MP</strain>
    </source>
</reference>
<proteinExistence type="predicted"/>
<dbReference type="AlphaFoldDB" id="F0LKJ0"/>